<protein>
    <submittedName>
        <fullName evidence="1">Uncharacterized protein</fullName>
    </submittedName>
</protein>
<sequence>MYADGVLGEEGFQVKWSEKELESAYKVSIVMQRLSYMAMAELISIEHFSKMWGPAFVKAWVALEPYVHHKRHTNGEPLKLAEGAYSRNDFEKYAYYCMA</sequence>
<gene>
    <name evidence="1" type="ORF">JCM19239_2569</name>
</gene>
<comment type="caution">
    <text evidence="1">The sequence shown here is derived from an EMBL/GenBank/DDBJ whole genome shotgun (WGS) entry which is preliminary data.</text>
</comment>
<name>A0ABQ0JR24_9VIBR</name>
<keyword evidence="2" id="KW-1185">Reference proteome</keyword>
<dbReference type="EMBL" id="BBMS01000139">
    <property type="protein sequence ID" value="GAL31210.1"/>
    <property type="molecule type" value="Genomic_DNA"/>
</dbReference>
<accession>A0ABQ0JR24</accession>
<proteinExistence type="predicted"/>
<dbReference type="Proteomes" id="UP000029223">
    <property type="component" value="Unassembled WGS sequence"/>
</dbReference>
<reference evidence="2" key="1">
    <citation type="submission" date="2014-09" db="EMBL/GenBank/DDBJ databases">
        <title>Vibrio variabilis JCM 19239. (C206) whole genome shotgun sequence.</title>
        <authorList>
            <person name="Sawabe T."/>
            <person name="Meirelles P."/>
            <person name="Nakanishi M."/>
            <person name="Sayaka M."/>
            <person name="Hattori M."/>
            <person name="Ohkuma M."/>
        </authorList>
    </citation>
    <scope>NUCLEOTIDE SEQUENCE [LARGE SCALE GENOMIC DNA]</scope>
    <source>
        <strain evidence="2">JCM 19239</strain>
    </source>
</reference>
<evidence type="ECO:0000313" key="2">
    <source>
        <dbReference type="Proteomes" id="UP000029223"/>
    </source>
</evidence>
<reference evidence="2" key="2">
    <citation type="submission" date="2014-09" db="EMBL/GenBank/DDBJ databases">
        <authorList>
            <consortium name="NBRP consortium"/>
            <person name="Sawabe T."/>
            <person name="Meirelles P."/>
            <person name="Nakanishi M."/>
            <person name="Sayaka M."/>
            <person name="Hattori M."/>
            <person name="Ohkuma M."/>
        </authorList>
    </citation>
    <scope>NUCLEOTIDE SEQUENCE [LARGE SCALE GENOMIC DNA]</scope>
    <source>
        <strain evidence="2">JCM 19239</strain>
    </source>
</reference>
<evidence type="ECO:0000313" key="1">
    <source>
        <dbReference type="EMBL" id="GAL31210.1"/>
    </source>
</evidence>
<organism evidence="1 2">
    <name type="scientific">Vibrio variabilis</name>
    <dbReference type="NCBI Taxonomy" id="990271"/>
    <lineage>
        <taxon>Bacteria</taxon>
        <taxon>Pseudomonadati</taxon>
        <taxon>Pseudomonadota</taxon>
        <taxon>Gammaproteobacteria</taxon>
        <taxon>Vibrionales</taxon>
        <taxon>Vibrionaceae</taxon>
        <taxon>Vibrio</taxon>
    </lineage>
</organism>